<evidence type="ECO:0000256" key="4">
    <source>
        <dbReference type="ARBA" id="ARBA00022679"/>
    </source>
</evidence>
<dbReference type="PANTHER" id="PTHR30576">
    <property type="entry name" value="COLANIC BIOSYNTHESIS UDP-GLUCOSE LIPID CARRIER TRANSFERASE"/>
    <property type="match status" value="1"/>
</dbReference>
<protein>
    <submittedName>
        <fullName evidence="10">Undecaprenyl phosphate N,N'-diacetylbacillosamine 1-phosphate transferase</fullName>
        <ecNumber evidence="10">2.7.8.36</ecNumber>
    </submittedName>
</protein>
<evidence type="ECO:0000256" key="7">
    <source>
        <dbReference type="ARBA" id="ARBA00023136"/>
    </source>
</evidence>
<dbReference type="EC" id="2.7.8.36" evidence="10"/>
<evidence type="ECO:0000313" key="10">
    <source>
        <dbReference type="EMBL" id="QGZ94070.1"/>
    </source>
</evidence>
<evidence type="ECO:0000256" key="2">
    <source>
        <dbReference type="ARBA" id="ARBA00006464"/>
    </source>
</evidence>
<keyword evidence="11" id="KW-1185">Reference proteome</keyword>
<keyword evidence="3" id="KW-1003">Cell membrane</keyword>
<accession>A0A6I6MH20</accession>
<proteinExistence type="inferred from homology"/>
<dbReference type="Proteomes" id="UP000431269">
    <property type="component" value="Chromosome"/>
</dbReference>
<keyword evidence="8" id="KW-0270">Exopolysaccharide synthesis</keyword>
<dbReference type="KEGG" id="tsv:DSM104635_00886"/>
<keyword evidence="4 10" id="KW-0808">Transferase</keyword>
<comment type="subcellular location">
    <subcellularLocation>
        <location evidence="1">Cell membrane</location>
    </subcellularLocation>
</comment>
<dbReference type="EMBL" id="CP047045">
    <property type="protein sequence ID" value="QGZ94070.1"/>
    <property type="molecule type" value="Genomic_DNA"/>
</dbReference>
<dbReference type="RefSeq" id="WP_158765037.1">
    <property type="nucleotide sequence ID" value="NZ_CP047045.1"/>
</dbReference>
<name>A0A6I6MH20_9CAUL</name>
<keyword evidence="5" id="KW-0812">Transmembrane</keyword>
<dbReference type="AlphaFoldDB" id="A0A6I6MH20"/>
<dbReference type="GO" id="GO:0005886">
    <property type="term" value="C:plasma membrane"/>
    <property type="evidence" value="ECO:0007669"/>
    <property type="project" value="UniProtKB-SubCell"/>
</dbReference>
<dbReference type="GO" id="GO:0102334">
    <property type="term" value="F:N,N'-diacetylbacilliosaminyl-1-phosphate transferase activity"/>
    <property type="evidence" value="ECO:0007669"/>
    <property type="project" value="UniProtKB-EC"/>
</dbReference>
<evidence type="ECO:0000259" key="9">
    <source>
        <dbReference type="Pfam" id="PF02397"/>
    </source>
</evidence>
<evidence type="ECO:0000256" key="8">
    <source>
        <dbReference type="ARBA" id="ARBA00023169"/>
    </source>
</evidence>
<reference evidence="11" key="1">
    <citation type="submission" date="2019-12" db="EMBL/GenBank/DDBJ databases">
        <title>Complete genome of Terracaulis silvestris 0127_4.</title>
        <authorList>
            <person name="Vieira S."/>
            <person name="Riedel T."/>
            <person name="Sproer C."/>
            <person name="Pascual J."/>
            <person name="Boedeker C."/>
            <person name="Overmann J."/>
        </authorList>
    </citation>
    <scope>NUCLEOTIDE SEQUENCE [LARGE SCALE GENOMIC DNA]</scope>
    <source>
        <strain evidence="11">0127_4</strain>
    </source>
</reference>
<gene>
    <name evidence="10" type="primary">pglC</name>
    <name evidence="10" type="ORF">DSM104635_00886</name>
</gene>
<dbReference type="InterPro" id="IPR003362">
    <property type="entry name" value="Bact_transf"/>
</dbReference>
<organism evidence="10 11">
    <name type="scientific">Terricaulis silvestris</name>
    <dbReference type="NCBI Taxonomy" id="2686094"/>
    <lineage>
        <taxon>Bacteria</taxon>
        <taxon>Pseudomonadati</taxon>
        <taxon>Pseudomonadota</taxon>
        <taxon>Alphaproteobacteria</taxon>
        <taxon>Caulobacterales</taxon>
        <taxon>Caulobacteraceae</taxon>
        <taxon>Terricaulis</taxon>
    </lineage>
</organism>
<evidence type="ECO:0000313" key="11">
    <source>
        <dbReference type="Proteomes" id="UP000431269"/>
    </source>
</evidence>
<evidence type="ECO:0000256" key="5">
    <source>
        <dbReference type="ARBA" id="ARBA00022692"/>
    </source>
</evidence>
<dbReference type="PANTHER" id="PTHR30576:SF4">
    <property type="entry name" value="UNDECAPRENYL-PHOSPHATE GALACTOSE PHOSPHOTRANSFERASE"/>
    <property type="match status" value="1"/>
</dbReference>
<keyword evidence="7" id="KW-0472">Membrane</keyword>
<feature type="domain" description="Bacterial sugar transferase" evidence="9">
    <location>
        <begin position="49"/>
        <end position="228"/>
    </location>
</feature>
<dbReference type="Pfam" id="PF02397">
    <property type="entry name" value="Bac_transf"/>
    <property type="match status" value="1"/>
</dbReference>
<evidence type="ECO:0000256" key="1">
    <source>
        <dbReference type="ARBA" id="ARBA00004236"/>
    </source>
</evidence>
<comment type="similarity">
    <text evidence="2">Belongs to the bacterial sugar transferase family.</text>
</comment>
<dbReference type="GO" id="GO:0000271">
    <property type="term" value="P:polysaccharide biosynthetic process"/>
    <property type="evidence" value="ECO:0007669"/>
    <property type="project" value="UniProtKB-KW"/>
</dbReference>
<evidence type="ECO:0000256" key="6">
    <source>
        <dbReference type="ARBA" id="ARBA00022989"/>
    </source>
</evidence>
<keyword evidence="6" id="KW-1133">Transmembrane helix</keyword>
<sequence>MLIQFPHNAGDQPNAQNSTDCDAFEAALRRDLQSAPVVLCGAMIGGGGKRAVDLTLTVLSAPIWLPVLLCAAGVAKVSHKASVFQSFERIGYGGRPFQCWRLRMKPPMAKIEQLHRTEGGGEPANDLTEIAVHAEGRQAKWRRALERLPQMFNVLKGDMALVGPSPLSRAQVEPLKTAKRYYLSARPGVIGLSAIADDAEEEAGQYKIYAMSWSFTMELLIMWDTLRSLRNRGELWRPGMKLPKREGGQAVVVRRRSPVQ</sequence>
<evidence type="ECO:0000256" key="3">
    <source>
        <dbReference type="ARBA" id="ARBA00022475"/>
    </source>
</evidence>